<dbReference type="GO" id="GO:0046872">
    <property type="term" value="F:metal ion binding"/>
    <property type="evidence" value="ECO:0007669"/>
    <property type="project" value="UniProtKB-KW"/>
</dbReference>
<keyword evidence="15" id="KW-1185">Reference proteome</keyword>
<gene>
    <name evidence="14" type="primary">sdhC</name>
    <name evidence="14" type="ORF">M8523_04460</name>
</gene>
<dbReference type="Proteomes" id="UP001165667">
    <property type="component" value="Unassembled WGS sequence"/>
</dbReference>
<dbReference type="GO" id="GO:0006099">
    <property type="term" value="P:tricarboxylic acid cycle"/>
    <property type="evidence" value="ECO:0007669"/>
    <property type="project" value="InterPro"/>
</dbReference>
<organism evidence="14 15">
    <name type="scientific">Lichenifustis flavocetrariae</name>
    <dbReference type="NCBI Taxonomy" id="2949735"/>
    <lineage>
        <taxon>Bacteria</taxon>
        <taxon>Pseudomonadati</taxon>
        <taxon>Pseudomonadota</taxon>
        <taxon>Alphaproteobacteria</taxon>
        <taxon>Hyphomicrobiales</taxon>
        <taxon>Lichenihabitantaceae</taxon>
        <taxon>Lichenifustis</taxon>
    </lineage>
</organism>
<comment type="similarity">
    <text evidence="3">Belongs to the cytochrome b560 family.</text>
</comment>
<comment type="subunit">
    <text evidence="11">Part of an enzyme complex containing four subunits: a flavoprotein, an iron-sulfur protein, plus two membrane-anchoring proteins, SdhC and SdhD. The complex can form homotrimers.</text>
</comment>
<keyword evidence="5 12" id="KW-0349">Heme</keyword>
<dbReference type="InterPro" id="IPR014314">
    <property type="entry name" value="Succ_DH_cytb556"/>
</dbReference>
<dbReference type="AlphaFoldDB" id="A0AA41YYL3"/>
<dbReference type="PANTHER" id="PTHR10978:SF5">
    <property type="entry name" value="SUCCINATE DEHYDROGENASE CYTOCHROME B560 SUBUNIT, MITOCHONDRIAL"/>
    <property type="match status" value="1"/>
</dbReference>
<comment type="caution">
    <text evidence="14">The sequence shown here is derived from an EMBL/GenBank/DDBJ whole genome shotgun (WGS) entry which is preliminary data.</text>
</comment>
<comment type="cofactor">
    <cofactor evidence="12">
        <name>heme</name>
        <dbReference type="ChEBI" id="CHEBI:30413"/>
    </cofactor>
    <text evidence="12">The heme is bound between the two transmembrane subunits.</text>
</comment>
<evidence type="ECO:0000256" key="7">
    <source>
        <dbReference type="ARBA" id="ARBA00022723"/>
    </source>
</evidence>
<keyword evidence="9 12" id="KW-0408">Iron</keyword>
<protein>
    <recommendedName>
        <fullName evidence="4">Succinate dehydrogenase cytochrome b556 subunit</fullName>
    </recommendedName>
</protein>
<dbReference type="Pfam" id="PF01127">
    <property type="entry name" value="Sdh_cyt"/>
    <property type="match status" value="1"/>
</dbReference>
<evidence type="ECO:0000256" key="11">
    <source>
        <dbReference type="ARBA" id="ARBA00025912"/>
    </source>
</evidence>
<evidence type="ECO:0000256" key="8">
    <source>
        <dbReference type="ARBA" id="ARBA00022989"/>
    </source>
</evidence>
<keyword evidence="6 13" id="KW-0812">Transmembrane</keyword>
<evidence type="ECO:0000313" key="14">
    <source>
        <dbReference type="EMBL" id="MCW6507268.1"/>
    </source>
</evidence>
<feature type="transmembrane region" description="Helical" evidence="13">
    <location>
        <begin position="114"/>
        <end position="137"/>
    </location>
</feature>
<dbReference type="SUPFAM" id="SSF81343">
    <property type="entry name" value="Fumarate reductase respiratory complex transmembrane subunits"/>
    <property type="match status" value="1"/>
</dbReference>
<comment type="function">
    <text evidence="1">Membrane-anchoring subunit of succinate dehydrogenase (SDH).</text>
</comment>
<reference evidence="14" key="1">
    <citation type="submission" date="2022-05" db="EMBL/GenBank/DDBJ databases">
        <authorList>
            <person name="Pankratov T."/>
        </authorList>
    </citation>
    <scope>NUCLEOTIDE SEQUENCE</scope>
    <source>
        <strain evidence="14">BP6-180914</strain>
    </source>
</reference>
<dbReference type="InterPro" id="IPR018495">
    <property type="entry name" value="Succ_DH_cyt_bsu_CS"/>
</dbReference>
<dbReference type="RefSeq" id="WP_282583632.1">
    <property type="nucleotide sequence ID" value="NZ_JAMOIM010000002.1"/>
</dbReference>
<dbReference type="InterPro" id="IPR034804">
    <property type="entry name" value="SQR/QFR_C/D"/>
</dbReference>
<feature type="transmembrane region" description="Helical" evidence="13">
    <location>
        <begin position="70"/>
        <end position="94"/>
    </location>
</feature>
<name>A0AA41YYL3_9HYPH</name>
<keyword evidence="8 13" id="KW-1133">Transmembrane helix</keyword>
<dbReference type="EMBL" id="JAMOIM010000002">
    <property type="protein sequence ID" value="MCW6507268.1"/>
    <property type="molecule type" value="Genomic_DNA"/>
</dbReference>
<dbReference type="PROSITE" id="PS01001">
    <property type="entry name" value="SDH_CYT_2"/>
    <property type="match status" value="1"/>
</dbReference>
<dbReference type="PROSITE" id="PS01000">
    <property type="entry name" value="SDH_CYT_1"/>
    <property type="match status" value="1"/>
</dbReference>
<evidence type="ECO:0000256" key="1">
    <source>
        <dbReference type="ARBA" id="ARBA00004050"/>
    </source>
</evidence>
<dbReference type="NCBIfam" id="TIGR02970">
    <property type="entry name" value="succ_dehyd_cytB"/>
    <property type="match status" value="1"/>
</dbReference>
<comment type="subcellular location">
    <subcellularLocation>
        <location evidence="2">Membrane</location>
        <topology evidence="2">Multi-pass membrane protein</topology>
    </subcellularLocation>
</comment>
<dbReference type="Gene3D" id="1.20.1300.10">
    <property type="entry name" value="Fumarate reductase/succinate dehydrogenase, transmembrane subunit"/>
    <property type="match status" value="1"/>
</dbReference>
<evidence type="ECO:0000256" key="9">
    <source>
        <dbReference type="ARBA" id="ARBA00023004"/>
    </source>
</evidence>
<evidence type="ECO:0000313" key="15">
    <source>
        <dbReference type="Proteomes" id="UP001165667"/>
    </source>
</evidence>
<accession>A0AA41YYL3</accession>
<evidence type="ECO:0000256" key="3">
    <source>
        <dbReference type="ARBA" id="ARBA00007244"/>
    </source>
</evidence>
<sequence length="138" mass="15248">MADLSGPTTAPVRHQRPLSPHLQIYTPMLTMMMSIAHRITGVALYVGTLLLAWFLIALASGPDSFATVAWFMDSILGKLVLLGFTWALFHHLLGGLRHFLWDSGWGMDHPQREWLAQGTLIGGIVLTVLVWAAAFALR</sequence>
<dbReference type="PANTHER" id="PTHR10978">
    <property type="entry name" value="SUCCINATE DEHYDROGENASE CYTOCHROME B560 SUBUNIT"/>
    <property type="match status" value="1"/>
</dbReference>
<dbReference type="PIRSF" id="PIRSF000178">
    <property type="entry name" value="SDH_cyt_b560"/>
    <property type="match status" value="1"/>
</dbReference>
<evidence type="ECO:0000256" key="12">
    <source>
        <dbReference type="PIRSR" id="PIRSR000178-1"/>
    </source>
</evidence>
<evidence type="ECO:0000256" key="4">
    <source>
        <dbReference type="ARBA" id="ARBA00020076"/>
    </source>
</evidence>
<feature type="transmembrane region" description="Helical" evidence="13">
    <location>
        <begin position="35"/>
        <end position="58"/>
    </location>
</feature>
<dbReference type="GO" id="GO:0016020">
    <property type="term" value="C:membrane"/>
    <property type="evidence" value="ECO:0007669"/>
    <property type="project" value="UniProtKB-SubCell"/>
</dbReference>
<evidence type="ECO:0000256" key="5">
    <source>
        <dbReference type="ARBA" id="ARBA00022617"/>
    </source>
</evidence>
<dbReference type="CDD" id="cd03499">
    <property type="entry name" value="SQR_TypeC_SdhC"/>
    <property type="match status" value="1"/>
</dbReference>
<evidence type="ECO:0000256" key="10">
    <source>
        <dbReference type="ARBA" id="ARBA00023136"/>
    </source>
</evidence>
<keyword evidence="7 12" id="KW-0479">Metal-binding</keyword>
<evidence type="ECO:0000256" key="2">
    <source>
        <dbReference type="ARBA" id="ARBA00004141"/>
    </source>
</evidence>
<dbReference type="GO" id="GO:0009055">
    <property type="term" value="F:electron transfer activity"/>
    <property type="evidence" value="ECO:0007669"/>
    <property type="project" value="InterPro"/>
</dbReference>
<evidence type="ECO:0000256" key="13">
    <source>
        <dbReference type="SAM" id="Phobius"/>
    </source>
</evidence>
<evidence type="ECO:0000256" key="6">
    <source>
        <dbReference type="ARBA" id="ARBA00022692"/>
    </source>
</evidence>
<feature type="binding site" description="axial binding residue" evidence="12">
    <location>
        <position position="91"/>
    </location>
    <ligand>
        <name>heme</name>
        <dbReference type="ChEBI" id="CHEBI:30413"/>
        <note>ligand shared with second transmembrane subunit</note>
    </ligand>
    <ligandPart>
        <name>Fe</name>
        <dbReference type="ChEBI" id="CHEBI:18248"/>
    </ligandPart>
</feature>
<proteinExistence type="inferred from homology"/>
<dbReference type="InterPro" id="IPR000701">
    <property type="entry name" value="SuccDH_FuR_B_TM-su"/>
</dbReference>
<keyword evidence="10 13" id="KW-0472">Membrane</keyword>